<feature type="transmembrane region" description="Helical" evidence="7">
    <location>
        <begin position="31"/>
        <end position="48"/>
    </location>
</feature>
<dbReference type="InterPro" id="IPR042106">
    <property type="entry name" value="Nuo/plastoQ_OxRdtase_6_NuoJ"/>
</dbReference>
<evidence type="ECO:0000256" key="5">
    <source>
        <dbReference type="ARBA" id="ARBA00022989"/>
    </source>
</evidence>
<keyword evidence="3" id="KW-1003">Cell membrane</keyword>
<comment type="caution">
    <text evidence="10">The sequence shown here is derived from an EMBL/GenBank/DDBJ whole genome shotgun (WGS) entry which is preliminary data.</text>
</comment>
<proteinExistence type="predicted"/>
<keyword evidence="5 7" id="KW-1133">Transmembrane helix</keyword>
<evidence type="ECO:0000259" key="8">
    <source>
        <dbReference type="Pfam" id="PF13244"/>
    </source>
</evidence>
<comment type="subcellular location">
    <subcellularLocation>
        <location evidence="1">Cell membrane</location>
        <topology evidence="1">Multi-pass membrane protein</topology>
    </subcellularLocation>
</comment>
<evidence type="ECO:0000256" key="7">
    <source>
        <dbReference type="SAM" id="Phobius"/>
    </source>
</evidence>
<evidence type="ECO:0000313" key="10">
    <source>
        <dbReference type="EMBL" id="KKN96961.1"/>
    </source>
</evidence>
<sequence>MGVELLIVILIVFMLAAAVIALEADDLLSSVIAVGAAGFALSVIDLLVGAPDLAITQVVVEVIMLVLLIRAVLKRRDEAAAISSDLLRTGLCLLACGVLLAVVFFALGGLAGDDAPDGTIPPFGEPVLANGKRAAVPPGVSKQYLEQTVSETGAVNAVTAILLDFRAYDTLGEATVIFVSVLGAYALLRRVGRRKEGLSP</sequence>
<accession>A0A0F9XD64</accession>
<evidence type="ECO:0000259" key="9">
    <source>
        <dbReference type="Pfam" id="PF20501"/>
    </source>
</evidence>
<keyword evidence="2" id="KW-0813">Transport</keyword>
<evidence type="ECO:0000256" key="4">
    <source>
        <dbReference type="ARBA" id="ARBA00022692"/>
    </source>
</evidence>
<dbReference type="GO" id="GO:0005886">
    <property type="term" value="C:plasma membrane"/>
    <property type="evidence" value="ECO:0007669"/>
    <property type="project" value="UniProtKB-SubCell"/>
</dbReference>
<feature type="transmembrane region" description="Helical" evidence="7">
    <location>
        <begin position="6"/>
        <end position="24"/>
    </location>
</feature>
<evidence type="ECO:0000256" key="3">
    <source>
        <dbReference type="ARBA" id="ARBA00022475"/>
    </source>
</evidence>
<dbReference type="AlphaFoldDB" id="A0A0F9XD64"/>
<evidence type="ECO:0000256" key="2">
    <source>
        <dbReference type="ARBA" id="ARBA00022448"/>
    </source>
</evidence>
<dbReference type="PANTHER" id="PTHR43373">
    <property type="entry name" value="NA(+)/H(+) ANTIPORTER SUBUNIT"/>
    <property type="match status" value="1"/>
</dbReference>
<evidence type="ECO:0000256" key="1">
    <source>
        <dbReference type="ARBA" id="ARBA00004651"/>
    </source>
</evidence>
<gene>
    <name evidence="10" type="ORF">LCGC14_0162110</name>
</gene>
<organism evidence="10">
    <name type="scientific">marine sediment metagenome</name>
    <dbReference type="NCBI Taxonomy" id="412755"/>
    <lineage>
        <taxon>unclassified sequences</taxon>
        <taxon>metagenomes</taxon>
        <taxon>ecological metagenomes</taxon>
    </lineage>
</organism>
<dbReference type="EMBL" id="LAZR01000061">
    <property type="protein sequence ID" value="KKN96961.1"/>
    <property type="molecule type" value="Genomic_DNA"/>
</dbReference>
<evidence type="ECO:0000256" key="6">
    <source>
        <dbReference type="ARBA" id="ARBA00023136"/>
    </source>
</evidence>
<dbReference type="PANTHER" id="PTHR43373:SF1">
    <property type="entry name" value="NA(+)_H(+) ANTIPORTER SUBUNIT A"/>
    <property type="match status" value="1"/>
</dbReference>
<dbReference type="Pfam" id="PF13244">
    <property type="entry name" value="MbhD"/>
    <property type="match status" value="1"/>
</dbReference>
<feature type="domain" description="MrpA C-terminal/MbhE" evidence="9">
    <location>
        <begin position="139"/>
        <end position="193"/>
    </location>
</feature>
<dbReference type="InterPro" id="IPR046806">
    <property type="entry name" value="MrpA_C/MbhE"/>
</dbReference>
<dbReference type="Gene3D" id="1.20.120.1200">
    <property type="entry name" value="NADH-ubiquinone/plastoquinone oxidoreductase chain 6, subunit NuoJ"/>
    <property type="match status" value="1"/>
</dbReference>
<keyword evidence="4 7" id="KW-0812">Transmembrane</keyword>
<protein>
    <submittedName>
        <fullName evidence="10">Uncharacterized protein</fullName>
    </submittedName>
</protein>
<dbReference type="InterPro" id="IPR050616">
    <property type="entry name" value="CPA3_Na-H_Antiporter_A"/>
</dbReference>
<feature type="transmembrane region" description="Helical" evidence="7">
    <location>
        <begin position="54"/>
        <end position="73"/>
    </location>
</feature>
<name>A0A0F9XD64_9ZZZZ</name>
<keyword evidence="6 7" id="KW-0472">Membrane</keyword>
<feature type="domain" description="MrpA C-terminal/MbhD" evidence="8">
    <location>
        <begin position="12"/>
        <end position="73"/>
    </location>
</feature>
<dbReference type="InterPro" id="IPR025383">
    <property type="entry name" value="MrpA_C/MbhD"/>
</dbReference>
<dbReference type="Pfam" id="PF20501">
    <property type="entry name" value="MbhE"/>
    <property type="match status" value="1"/>
</dbReference>
<feature type="transmembrane region" description="Helical" evidence="7">
    <location>
        <begin position="171"/>
        <end position="188"/>
    </location>
</feature>
<reference evidence="10" key="1">
    <citation type="journal article" date="2015" name="Nature">
        <title>Complex archaea that bridge the gap between prokaryotes and eukaryotes.</title>
        <authorList>
            <person name="Spang A."/>
            <person name="Saw J.H."/>
            <person name="Jorgensen S.L."/>
            <person name="Zaremba-Niedzwiedzka K."/>
            <person name="Martijn J."/>
            <person name="Lind A.E."/>
            <person name="van Eijk R."/>
            <person name="Schleper C."/>
            <person name="Guy L."/>
            <person name="Ettema T.J."/>
        </authorList>
    </citation>
    <scope>NUCLEOTIDE SEQUENCE</scope>
</reference>
<feature type="transmembrane region" description="Helical" evidence="7">
    <location>
        <begin position="85"/>
        <end position="107"/>
    </location>
</feature>